<dbReference type="EMBL" id="OZ037944">
    <property type="protein sequence ID" value="CAL1696184.1"/>
    <property type="molecule type" value="Genomic_DNA"/>
</dbReference>
<comment type="cofactor">
    <cofactor evidence="12">
        <name>Mg(2+)</name>
        <dbReference type="ChEBI" id="CHEBI:18420"/>
    </cofactor>
</comment>
<keyword evidence="1 12" id="KW-0547">Nucleotide-binding</keyword>
<comment type="similarity">
    <text evidence="12">Belongs to the helicase family. PIF1 subfamily.</text>
</comment>
<dbReference type="InterPro" id="IPR048293">
    <property type="entry name" value="PIF1_RRM3_pfh1"/>
</dbReference>
<evidence type="ECO:0000256" key="2">
    <source>
        <dbReference type="ARBA" id="ARBA00022763"/>
    </source>
</evidence>
<dbReference type="CDD" id="cd18037">
    <property type="entry name" value="DEXSc_Pif1_like"/>
    <property type="match status" value="1"/>
</dbReference>
<evidence type="ECO:0000256" key="7">
    <source>
        <dbReference type="ARBA" id="ARBA00023128"/>
    </source>
</evidence>
<dbReference type="Pfam" id="PF21530">
    <property type="entry name" value="Pif1_2B_dom"/>
    <property type="match status" value="1"/>
</dbReference>
<dbReference type="HAMAP" id="MF_03176">
    <property type="entry name" value="PIF1"/>
    <property type="match status" value="1"/>
</dbReference>
<keyword evidence="4 12" id="KW-0347">Helicase</keyword>
<feature type="DNA-binding region" evidence="12">
    <location>
        <begin position="538"/>
        <end position="557"/>
    </location>
</feature>
<dbReference type="PANTHER" id="PTHR47642">
    <property type="entry name" value="ATP-DEPENDENT DNA HELICASE"/>
    <property type="match status" value="1"/>
</dbReference>
<keyword evidence="8 12" id="KW-0233">DNA recombination</keyword>
<evidence type="ECO:0000259" key="13">
    <source>
        <dbReference type="SMART" id="SM00382"/>
    </source>
</evidence>
<evidence type="ECO:0000313" key="14">
    <source>
        <dbReference type="EMBL" id="CAL1696184.1"/>
    </source>
</evidence>
<comment type="catalytic activity">
    <reaction evidence="12">
        <text>ATP + H2O = ADP + phosphate + H(+)</text>
        <dbReference type="Rhea" id="RHEA:13065"/>
        <dbReference type="ChEBI" id="CHEBI:15377"/>
        <dbReference type="ChEBI" id="CHEBI:15378"/>
        <dbReference type="ChEBI" id="CHEBI:30616"/>
        <dbReference type="ChEBI" id="CHEBI:43474"/>
        <dbReference type="ChEBI" id="CHEBI:456216"/>
        <dbReference type="EC" id="5.6.2.3"/>
    </reaction>
</comment>
<keyword evidence="2 12" id="KW-0227">DNA damage</keyword>
<dbReference type="Gene3D" id="3.40.50.300">
    <property type="entry name" value="P-loop containing nucleotide triphosphate hydrolases"/>
    <property type="match status" value="1"/>
</dbReference>
<keyword evidence="9 12" id="KW-0234">DNA repair</keyword>
<proteinExistence type="inferred from homology"/>
<keyword evidence="11 12" id="KW-0539">Nucleus</keyword>
<dbReference type="Pfam" id="PF05970">
    <property type="entry name" value="PIF1"/>
    <property type="match status" value="2"/>
</dbReference>
<evidence type="ECO:0000256" key="11">
    <source>
        <dbReference type="ARBA" id="ARBA00023242"/>
    </source>
</evidence>
<keyword evidence="15" id="KW-1185">Reference proteome</keyword>
<evidence type="ECO:0000256" key="9">
    <source>
        <dbReference type="ARBA" id="ARBA00023204"/>
    </source>
</evidence>
<comment type="function">
    <text evidence="12">DNA-dependent ATPase and 5'-3' DNA helicase required for the maintenance of both mitochondrial and nuclear genome stability.</text>
</comment>
<dbReference type="InterPro" id="IPR010285">
    <property type="entry name" value="DNA_helicase_pif1-like_DEAD"/>
</dbReference>
<keyword evidence="3 12" id="KW-0378">Hydrolase</keyword>
<protein>
    <recommendedName>
        <fullName evidence="12">ATP-dependent DNA helicase PIF1</fullName>
        <ecNumber evidence="12">5.6.2.3</ecNumber>
    </recommendedName>
    <alternativeName>
        <fullName evidence="12">DNA 5'-3' helicase PIF1</fullName>
    </alternativeName>
    <alternativeName>
        <fullName evidence="12">DNA repair and recombination helicase PIF1</fullName>
    </alternativeName>
</protein>
<evidence type="ECO:0000313" key="15">
    <source>
        <dbReference type="Proteomes" id="UP001497453"/>
    </source>
</evidence>
<evidence type="ECO:0000256" key="1">
    <source>
        <dbReference type="ARBA" id="ARBA00022741"/>
    </source>
</evidence>
<evidence type="ECO:0000256" key="10">
    <source>
        <dbReference type="ARBA" id="ARBA00023235"/>
    </source>
</evidence>
<evidence type="ECO:0000256" key="8">
    <source>
        <dbReference type="ARBA" id="ARBA00023172"/>
    </source>
</evidence>
<feature type="binding site" evidence="12">
    <location>
        <begin position="101"/>
        <end position="108"/>
    </location>
    <ligand>
        <name>ATP</name>
        <dbReference type="ChEBI" id="CHEBI:30616"/>
    </ligand>
</feature>
<dbReference type="SMART" id="SM00382">
    <property type="entry name" value="AAA"/>
    <property type="match status" value="1"/>
</dbReference>
<evidence type="ECO:0000256" key="6">
    <source>
        <dbReference type="ARBA" id="ARBA00023125"/>
    </source>
</evidence>
<keyword evidence="7 12" id="KW-0496">Mitochondrion</keyword>
<reference evidence="15" key="1">
    <citation type="submission" date="2024-04" db="EMBL/GenBank/DDBJ databases">
        <authorList>
            <person name="Shaw F."/>
            <person name="Minotto A."/>
        </authorList>
    </citation>
    <scope>NUCLEOTIDE SEQUENCE [LARGE SCALE GENOMIC DNA]</scope>
</reference>
<keyword evidence="6 12" id="KW-0238">DNA-binding</keyword>
<comment type="subcellular location">
    <subcellularLocation>
        <location evidence="12">Nucleus</location>
    </subcellularLocation>
    <subcellularLocation>
        <location evidence="12">Mitochondrion</location>
    </subcellularLocation>
</comment>
<dbReference type="CDD" id="cd18809">
    <property type="entry name" value="SF1_C_RecD"/>
    <property type="match status" value="1"/>
</dbReference>
<dbReference type="InterPro" id="IPR003593">
    <property type="entry name" value="AAA+_ATPase"/>
</dbReference>
<dbReference type="PANTHER" id="PTHR47642:SF5">
    <property type="entry name" value="ATP-DEPENDENT DNA HELICASE"/>
    <property type="match status" value="1"/>
</dbReference>
<accession>A0ABP1CNA1</accession>
<dbReference type="EC" id="5.6.2.3" evidence="12"/>
<evidence type="ECO:0000256" key="3">
    <source>
        <dbReference type="ARBA" id="ARBA00022801"/>
    </source>
</evidence>
<dbReference type="InterPro" id="IPR049163">
    <property type="entry name" value="Pif1-like_2B_dom"/>
</dbReference>
<comment type="subunit">
    <text evidence="12">Monomer.</text>
</comment>
<evidence type="ECO:0000256" key="12">
    <source>
        <dbReference type="HAMAP-Rule" id="MF_03176"/>
    </source>
</evidence>
<feature type="domain" description="AAA+ ATPase" evidence="13">
    <location>
        <begin position="93"/>
        <end position="329"/>
    </location>
</feature>
<dbReference type="SUPFAM" id="SSF52540">
    <property type="entry name" value="P-loop containing nucleoside triphosphate hydrolases"/>
    <property type="match status" value="2"/>
</dbReference>
<dbReference type="InterPro" id="IPR051055">
    <property type="entry name" value="PIF1_helicase"/>
</dbReference>
<gene>
    <name evidence="12" type="primary">PIF1</name>
    <name evidence="14" type="ORF">GFSPODELE1_LOCUS1081</name>
</gene>
<evidence type="ECO:0000256" key="4">
    <source>
        <dbReference type="ARBA" id="ARBA00022806"/>
    </source>
</evidence>
<organism evidence="14 15">
    <name type="scientific">Somion occarium</name>
    <dbReference type="NCBI Taxonomy" id="3059160"/>
    <lineage>
        <taxon>Eukaryota</taxon>
        <taxon>Fungi</taxon>
        <taxon>Dikarya</taxon>
        <taxon>Basidiomycota</taxon>
        <taxon>Agaricomycotina</taxon>
        <taxon>Agaricomycetes</taxon>
        <taxon>Polyporales</taxon>
        <taxon>Cerrenaceae</taxon>
        <taxon>Somion</taxon>
    </lineage>
</organism>
<dbReference type="Proteomes" id="UP001497453">
    <property type="component" value="Chromosome 1"/>
</dbReference>
<evidence type="ECO:0000256" key="5">
    <source>
        <dbReference type="ARBA" id="ARBA00022840"/>
    </source>
</evidence>
<sequence length="598" mass="66732">MQRTQASCTHGCQARRFDGMLIEPDLSQARIQELSGPSTACISANYDPAPGPQKIDRIPSQIEPPPLVDMNARHQGSVRLSPDQWRVLDMVKDGKNVFFTGSAGTGKSVLLRQIIKFCGKSAERDKSWGGVAITASTGIAAINIGGCTLHSWAGIGLGKGPLNVLLRKVFASGRNNEEEDGAEDSDSYESKPRKQSALERWRTTRVLIIDEISMIDGSLFDKLESIAQIVRKNPAPFGGIQLVLSGDFLQLPPVPDRRNGASVPSTFAFEATSWESCVGKPLHLRKVFRQRDQTFVDILNAMRHGDVSPKAVATFNRLSRPVHYDDGIEPTDLLEADRTNHARLRAIKSTPYEYRAQDMPGRDEHGQPIPAEKMEKLLTRLIAPQTIILKLGAQVMLIKNVVQGQFVNGSVGQIVDFITPFEAKQRGTRVALTENHRSDRDVGRFRGQNRNSDGPPEIPIPPTLFQSARRWPLVQFQNGHTMLCIPDIFEVNNANGHIEAVRRQVPLILAWALSIHKSQGQTLERVRVKLERIFEYGQAYVALSRATAMERLEIQNFDPAKVRAHPLVIEWMKFQESGPAKDEVAEDIEFWSEDVDFF</sequence>
<keyword evidence="5 12" id="KW-0067">ATP-binding</keyword>
<dbReference type="InterPro" id="IPR027417">
    <property type="entry name" value="P-loop_NTPase"/>
</dbReference>
<keyword evidence="10 12" id="KW-0413">Isomerase</keyword>
<name>A0ABP1CNA1_9APHY</name>